<keyword evidence="1" id="KW-0732">Signal</keyword>
<reference evidence="2 3" key="1">
    <citation type="submission" date="2014-06" db="EMBL/GenBank/DDBJ databases">
        <title>Evolutionary Origins and Diversification of the Mycorrhizal Mutualists.</title>
        <authorList>
            <consortium name="DOE Joint Genome Institute"/>
            <consortium name="Mycorrhizal Genomics Consortium"/>
            <person name="Kohler A."/>
            <person name="Kuo A."/>
            <person name="Nagy L.G."/>
            <person name="Floudas D."/>
            <person name="Copeland A."/>
            <person name="Barry K.W."/>
            <person name="Cichocki N."/>
            <person name="Veneault-Fourrey C."/>
            <person name="LaButti K."/>
            <person name="Lindquist E.A."/>
            <person name="Lipzen A."/>
            <person name="Lundell T."/>
            <person name="Morin E."/>
            <person name="Murat C."/>
            <person name="Riley R."/>
            <person name="Ohm R."/>
            <person name="Sun H."/>
            <person name="Tunlid A."/>
            <person name="Henrissat B."/>
            <person name="Grigoriev I.V."/>
            <person name="Hibbett D.S."/>
            <person name="Martin F."/>
        </authorList>
    </citation>
    <scope>NUCLEOTIDE SEQUENCE [LARGE SCALE GENOMIC DNA]</scope>
    <source>
        <strain evidence="2 3">SS14</strain>
    </source>
</reference>
<gene>
    <name evidence="2" type="ORF">M422DRAFT_270636</name>
</gene>
<proteinExistence type="predicted"/>
<protein>
    <submittedName>
        <fullName evidence="2">Uncharacterized protein</fullName>
    </submittedName>
</protein>
<organism evidence="2 3">
    <name type="scientific">Sphaerobolus stellatus (strain SS14)</name>
    <dbReference type="NCBI Taxonomy" id="990650"/>
    <lineage>
        <taxon>Eukaryota</taxon>
        <taxon>Fungi</taxon>
        <taxon>Dikarya</taxon>
        <taxon>Basidiomycota</taxon>
        <taxon>Agaricomycotina</taxon>
        <taxon>Agaricomycetes</taxon>
        <taxon>Phallomycetidae</taxon>
        <taxon>Geastrales</taxon>
        <taxon>Sphaerobolaceae</taxon>
        <taxon>Sphaerobolus</taxon>
    </lineage>
</organism>
<evidence type="ECO:0000313" key="2">
    <source>
        <dbReference type="EMBL" id="KIJ28136.1"/>
    </source>
</evidence>
<name>A0A0C9URZ5_SPHS4</name>
<accession>A0A0C9URZ5</accession>
<sequence>MRFTTSAFLSTAVCATLLASTEARPYPNPAADLTPRAVENIDGCGQPSGKSCN</sequence>
<dbReference type="Proteomes" id="UP000054279">
    <property type="component" value="Unassembled WGS sequence"/>
</dbReference>
<feature type="signal peptide" evidence="1">
    <location>
        <begin position="1"/>
        <end position="23"/>
    </location>
</feature>
<dbReference type="HOGENOM" id="CLU_3070201_0_0_1"/>
<dbReference type="AlphaFoldDB" id="A0A0C9URZ5"/>
<dbReference type="EMBL" id="KN837314">
    <property type="protein sequence ID" value="KIJ28136.1"/>
    <property type="molecule type" value="Genomic_DNA"/>
</dbReference>
<evidence type="ECO:0000256" key="1">
    <source>
        <dbReference type="SAM" id="SignalP"/>
    </source>
</evidence>
<evidence type="ECO:0000313" key="3">
    <source>
        <dbReference type="Proteomes" id="UP000054279"/>
    </source>
</evidence>
<keyword evidence="3" id="KW-1185">Reference proteome</keyword>
<feature type="chain" id="PRO_5002221236" evidence="1">
    <location>
        <begin position="24"/>
        <end position="53"/>
    </location>
</feature>